<dbReference type="Pfam" id="PF00106">
    <property type="entry name" value="adh_short"/>
    <property type="match status" value="1"/>
</dbReference>
<gene>
    <name evidence="3" type="ORF">UFOPK2598_00217</name>
</gene>
<evidence type="ECO:0000256" key="2">
    <source>
        <dbReference type="ARBA" id="ARBA00023002"/>
    </source>
</evidence>
<dbReference type="PANTHER" id="PTHR43639">
    <property type="entry name" value="OXIDOREDUCTASE, SHORT-CHAIN DEHYDROGENASE/REDUCTASE FAMILY (AFU_ORTHOLOGUE AFUA_5G02870)"/>
    <property type="match status" value="1"/>
</dbReference>
<dbReference type="AlphaFoldDB" id="A0A6J6P468"/>
<reference evidence="3" key="1">
    <citation type="submission" date="2020-05" db="EMBL/GenBank/DDBJ databases">
        <authorList>
            <person name="Chiriac C."/>
            <person name="Salcher M."/>
            <person name="Ghai R."/>
            <person name="Kavagutti S V."/>
        </authorList>
    </citation>
    <scope>NUCLEOTIDE SEQUENCE</scope>
</reference>
<protein>
    <submittedName>
        <fullName evidence="3">Unannotated protein</fullName>
    </submittedName>
</protein>
<dbReference type="InterPro" id="IPR020904">
    <property type="entry name" value="Sc_DH/Rdtase_CS"/>
</dbReference>
<dbReference type="Gene3D" id="3.40.50.720">
    <property type="entry name" value="NAD(P)-binding Rossmann-like Domain"/>
    <property type="match status" value="1"/>
</dbReference>
<evidence type="ECO:0000256" key="1">
    <source>
        <dbReference type="ARBA" id="ARBA00006484"/>
    </source>
</evidence>
<dbReference type="PRINTS" id="PR00080">
    <property type="entry name" value="SDRFAMILY"/>
</dbReference>
<dbReference type="PRINTS" id="PR00081">
    <property type="entry name" value="GDHRDH"/>
</dbReference>
<dbReference type="PROSITE" id="PS00061">
    <property type="entry name" value="ADH_SHORT"/>
    <property type="match status" value="1"/>
</dbReference>
<name>A0A6J6P468_9ZZZZ</name>
<accession>A0A6J6P468</accession>
<organism evidence="3">
    <name type="scientific">freshwater metagenome</name>
    <dbReference type="NCBI Taxonomy" id="449393"/>
    <lineage>
        <taxon>unclassified sequences</taxon>
        <taxon>metagenomes</taxon>
        <taxon>ecological metagenomes</taxon>
    </lineage>
</organism>
<dbReference type="SUPFAM" id="SSF51735">
    <property type="entry name" value="NAD(P)-binding Rossmann-fold domains"/>
    <property type="match status" value="1"/>
</dbReference>
<dbReference type="GO" id="GO:0016491">
    <property type="term" value="F:oxidoreductase activity"/>
    <property type="evidence" value="ECO:0007669"/>
    <property type="project" value="UniProtKB-KW"/>
</dbReference>
<dbReference type="InterPro" id="IPR036291">
    <property type="entry name" value="NAD(P)-bd_dom_sf"/>
</dbReference>
<dbReference type="CDD" id="cd05233">
    <property type="entry name" value="SDR_c"/>
    <property type="match status" value="1"/>
</dbReference>
<evidence type="ECO:0000313" key="3">
    <source>
        <dbReference type="EMBL" id="CAB4694091.1"/>
    </source>
</evidence>
<dbReference type="InterPro" id="IPR002347">
    <property type="entry name" value="SDR_fam"/>
</dbReference>
<proteinExistence type="inferred from homology"/>
<comment type="similarity">
    <text evidence="1">Belongs to the short-chain dehydrogenases/reductases (SDR) family.</text>
</comment>
<keyword evidence="2" id="KW-0560">Oxidoreductase</keyword>
<sequence>MRLKNKAIIVTGGTSGIGAAIATAAIREGAKVLVHGINEAEGKATVERLGANAVLCIADLTEDDAPKIIVDSAVKAFGKIDGLVNNAAIFGGTNISDQEIEHFRAMIQVNLTAPLFLIKAAFEELKKSGGSVLNIGSINAYAGESKLLAYSISKGGMQTMTRNLANANGVHGVRVNQINPGWVLTEREERDKIAAGAKPGWPTTLSKTDIPFGAMTTPEQMAEAAIYWLGDESKPFTGSVVELEQFSIIGRNPEKLG</sequence>
<dbReference type="EMBL" id="CAEZXV010000010">
    <property type="protein sequence ID" value="CAB4694091.1"/>
    <property type="molecule type" value="Genomic_DNA"/>
</dbReference>
<dbReference type="PANTHER" id="PTHR43639:SF1">
    <property type="entry name" value="SHORT-CHAIN DEHYDROGENASE_REDUCTASE FAMILY PROTEIN"/>
    <property type="match status" value="1"/>
</dbReference>
<dbReference type="FunFam" id="3.40.50.720:FF:000084">
    <property type="entry name" value="Short-chain dehydrogenase reductase"/>
    <property type="match status" value="1"/>
</dbReference>